<evidence type="ECO:0000313" key="2">
    <source>
        <dbReference type="EMBL" id="OHA10279.1"/>
    </source>
</evidence>
<dbReference type="Proteomes" id="UP000179052">
    <property type="component" value="Unassembled WGS sequence"/>
</dbReference>
<comment type="caution">
    <text evidence="2">The sequence shown here is derived from an EMBL/GenBank/DDBJ whole genome shotgun (WGS) entry which is preliminary data.</text>
</comment>
<evidence type="ECO:0000256" key="1">
    <source>
        <dbReference type="ARBA" id="ARBA00022649"/>
    </source>
</evidence>
<dbReference type="InterPro" id="IPR035093">
    <property type="entry name" value="RelE/ParE_toxin_dom_sf"/>
</dbReference>
<accession>A0A1G2LHI8</accession>
<dbReference type="Pfam" id="PF05016">
    <property type="entry name" value="ParE_toxin"/>
    <property type="match status" value="1"/>
</dbReference>
<name>A0A1G2LHI8_9BACT</name>
<dbReference type="SUPFAM" id="SSF143011">
    <property type="entry name" value="RelE-like"/>
    <property type="match status" value="1"/>
</dbReference>
<protein>
    <recommendedName>
        <fullName evidence="4">Addiction module toxin RelE</fullName>
    </recommendedName>
</protein>
<dbReference type="EMBL" id="MHQV01000034">
    <property type="protein sequence ID" value="OHA10279.1"/>
    <property type="molecule type" value="Genomic_DNA"/>
</dbReference>
<dbReference type="InterPro" id="IPR007712">
    <property type="entry name" value="RelE/ParE_toxin"/>
</dbReference>
<proteinExistence type="predicted"/>
<sequence>MPYHAEFSDEFRELLQDLLKRNRVLHSRLAREIRKIIANPGVGKPLRHSLKFYRRTHVGSFVLLYEIVGRIVRFLDFDHHDKIYKK</sequence>
<dbReference type="Gene3D" id="3.30.2310.20">
    <property type="entry name" value="RelE-like"/>
    <property type="match status" value="1"/>
</dbReference>
<evidence type="ECO:0000313" key="3">
    <source>
        <dbReference type="Proteomes" id="UP000179052"/>
    </source>
</evidence>
<evidence type="ECO:0008006" key="4">
    <source>
        <dbReference type="Google" id="ProtNLM"/>
    </source>
</evidence>
<keyword evidence="1" id="KW-1277">Toxin-antitoxin system</keyword>
<gene>
    <name evidence="2" type="ORF">A3H71_02050</name>
</gene>
<organism evidence="2 3">
    <name type="scientific">Candidatus Sungbacteria bacterium RIFCSPLOWO2_02_FULL_48_13b</name>
    <dbReference type="NCBI Taxonomy" id="1802283"/>
    <lineage>
        <taxon>Bacteria</taxon>
        <taxon>Candidatus Sungiibacteriota</taxon>
    </lineage>
</organism>
<dbReference type="STRING" id="1802283.A3H71_02050"/>
<reference evidence="2 3" key="1">
    <citation type="journal article" date="2016" name="Nat. Commun.">
        <title>Thousands of microbial genomes shed light on interconnected biogeochemical processes in an aquifer system.</title>
        <authorList>
            <person name="Anantharaman K."/>
            <person name="Brown C.T."/>
            <person name="Hug L.A."/>
            <person name="Sharon I."/>
            <person name="Castelle C.J."/>
            <person name="Probst A.J."/>
            <person name="Thomas B.C."/>
            <person name="Singh A."/>
            <person name="Wilkins M.J."/>
            <person name="Karaoz U."/>
            <person name="Brodie E.L."/>
            <person name="Williams K.H."/>
            <person name="Hubbard S.S."/>
            <person name="Banfield J.F."/>
        </authorList>
    </citation>
    <scope>NUCLEOTIDE SEQUENCE [LARGE SCALE GENOMIC DNA]</scope>
</reference>
<dbReference type="AlphaFoldDB" id="A0A1G2LHI8"/>